<comment type="caution">
    <text evidence="3">The sequence shown here is derived from an EMBL/GenBank/DDBJ whole genome shotgun (WGS) entry which is preliminary data.</text>
</comment>
<dbReference type="OrthoDB" id="76215at2759"/>
<dbReference type="AlphaFoldDB" id="A0A9P6B236"/>
<proteinExistence type="predicted"/>
<evidence type="ECO:0000313" key="4">
    <source>
        <dbReference type="Proteomes" id="UP000886523"/>
    </source>
</evidence>
<dbReference type="EMBL" id="MU128941">
    <property type="protein sequence ID" value="KAF9516289.1"/>
    <property type="molecule type" value="Genomic_DNA"/>
</dbReference>
<name>A0A9P6B236_9AGAM</name>
<evidence type="ECO:0000313" key="3">
    <source>
        <dbReference type="EMBL" id="KAF9516289.1"/>
    </source>
</evidence>
<reference evidence="3" key="1">
    <citation type="journal article" date="2020" name="Nat. Commun.">
        <title>Large-scale genome sequencing of mycorrhizal fungi provides insights into the early evolution of symbiotic traits.</title>
        <authorList>
            <person name="Miyauchi S."/>
            <person name="Kiss E."/>
            <person name="Kuo A."/>
            <person name="Drula E."/>
            <person name="Kohler A."/>
            <person name="Sanchez-Garcia M."/>
            <person name="Morin E."/>
            <person name="Andreopoulos B."/>
            <person name="Barry K.W."/>
            <person name="Bonito G."/>
            <person name="Buee M."/>
            <person name="Carver A."/>
            <person name="Chen C."/>
            <person name="Cichocki N."/>
            <person name="Clum A."/>
            <person name="Culley D."/>
            <person name="Crous P.W."/>
            <person name="Fauchery L."/>
            <person name="Girlanda M."/>
            <person name="Hayes R.D."/>
            <person name="Keri Z."/>
            <person name="LaButti K."/>
            <person name="Lipzen A."/>
            <person name="Lombard V."/>
            <person name="Magnuson J."/>
            <person name="Maillard F."/>
            <person name="Murat C."/>
            <person name="Nolan M."/>
            <person name="Ohm R.A."/>
            <person name="Pangilinan J."/>
            <person name="Pereira M.F."/>
            <person name="Perotto S."/>
            <person name="Peter M."/>
            <person name="Pfister S."/>
            <person name="Riley R."/>
            <person name="Sitrit Y."/>
            <person name="Stielow J.B."/>
            <person name="Szollosi G."/>
            <person name="Zifcakova L."/>
            <person name="Stursova M."/>
            <person name="Spatafora J.W."/>
            <person name="Tedersoo L."/>
            <person name="Vaario L.M."/>
            <person name="Yamada A."/>
            <person name="Yan M."/>
            <person name="Wang P."/>
            <person name="Xu J."/>
            <person name="Bruns T."/>
            <person name="Baldrian P."/>
            <person name="Vilgalys R."/>
            <person name="Dunand C."/>
            <person name="Henrissat B."/>
            <person name="Grigoriev I.V."/>
            <person name="Hibbett D."/>
            <person name="Nagy L.G."/>
            <person name="Martin F.M."/>
        </authorList>
    </citation>
    <scope>NUCLEOTIDE SEQUENCE</scope>
    <source>
        <strain evidence="3">UP504</strain>
    </source>
</reference>
<feature type="domain" description="Myb/SANT-like" evidence="2">
    <location>
        <begin position="42"/>
        <end position="109"/>
    </location>
</feature>
<evidence type="ECO:0000256" key="1">
    <source>
        <dbReference type="SAM" id="MobiDB-lite"/>
    </source>
</evidence>
<evidence type="ECO:0000259" key="2">
    <source>
        <dbReference type="Pfam" id="PF12776"/>
    </source>
</evidence>
<keyword evidence="4" id="KW-1185">Reference proteome</keyword>
<gene>
    <name evidence="3" type="ORF">BS47DRAFT_1360466</name>
</gene>
<dbReference type="Pfam" id="PF12776">
    <property type="entry name" value="Myb_DNA-bind_3"/>
    <property type="match status" value="1"/>
</dbReference>
<organism evidence="3 4">
    <name type="scientific">Hydnum rufescens UP504</name>
    <dbReference type="NCBI Taxonomy" id="1448309"/>
    <lineage>
        <taxon>Eukaryota</taxon>
        <taxon>Fungi</taxon>
        <taxon>Dikarya</taxon>
        <taxon>Basidiomycota</taxon>
        <taxon>Agaricomycotina</taxon>
        <taxon>Agaricomycetes</taxon>
        <taxon>Cantharellales</taxon>
        <taxon>Hydnaceae</taxon>
        <taxon>Hydnum</taxon>
    </lineage>
</organism>
<dbReference type="PANTHER" id="PTHR46250">
    <property type="entry name" value="MYB/SANT-LIKE DNA-BINDING DOMAIN PROTEIN-RELATED"/>
    <property type="match status" value="1"/>
</dbReference>
<protein>
    <recommendedName>
        <fullName evidence="2">Myb/SANT-like domain-containing protein</fullName>
    </recommendedName>
</protein>
<feature type="region of interest" description="Disordered" evidence="1">
    <location>
        <begin position="1"/>
        <end position="52"/>
    </location>
</feature>
<dbReference type="InterPro" id="IPR024752">
    <property type="entry name" value="Myb/SANT-like_dom"/>
</dbReference>
<dbReference type="Proteomes" id="UP000886523">
    <property type="component" value="Unassembled WGS sequence"/>
</dbReference>
<sequence>MPPKKVAFEITPAPPSIKKNTKPKPPTPSVDSVSKNVKWLPEKSNGNMGDNNFKGSSISVAIEVLENCQTEGAQKGKKAIQSKIQQLKRDYKTVMALKDVSGFSYDDEEGCHNTHKEAAPFQSVGFHYYDELDKVFGGTLATGEGAFYPARAK</sequence>
<accession>A0A9P6B236</accession>